<dbReference type="InterPro" id="IPR036645">
    <property type="entry name" value="Elafin-like_sf"/>
</dbReference>
<accession>A0A3B4BLA4</accession>
<dbReference type="PANTHER" id="PTHR19441:SF87">
    <property type="entry name" value="ACTIVATED MACROPHAGE_MICROGLIA WAP DOMAIN PROTEIN"/>
    <property type="match status" value="1"/>
</dbReference>
<keyword evidence="1" id="KW-0812">Transmembrane</keyword>
<dbReference type="SMART" id="SM00217">
    <property type="entry name" value="WAP"/>
    <property type="match status" value="1"/>
</dbReference>
<dbReference type="STRING" id="409849.ENSPMGP00000029302"/>
<protein>
    <recommendedName>
        <fullName evidence="2">WAP domain-containing protein</fullName>
    </recommendedName>
</protein>
<dbReference type="GO" id="GO:0004867">
    <property type="term" value="F:serine-type endopeptidase inhibitor activity"/>
    <property type="evidence" value="ECO:0007669"/>
    <property type="project" value="TreeGrafter"/>
</dbReference>
<proteinExistence type="predicted"/>
<feature type="transmembrane region" description="Helical" evidence="1">
    <location>
        <begin position="12"/>
        <end position="30"/>
    </location>
</feature>
<name>A0A3B4BLA4_9GOBI</name>
<evidence type="ECO:0000256" key="1">
    <source>
        <dbReference type="SAM" id="Phobius"/>
    </source>
</evidence>
<organism evidence="3 4">
    <name type="scientific">Periophthalmus magnuspinnatus</name>
    <dbReference type="NCBI Taxonomy" id="409849"/>
    <lineage>
        <taxon>Eukaryota</taxon>
        <taxon>Metazoa</taxon>
        <taxon>Chordata</taxon>
        <taxon>Craniata</taxon>
        <taxon>Vertebrata</taxon>
        <taxon>Euteleostomi</taxon>
        <taxon>Actinopterygii</taxon>
        <taxon>Neopterygii</taxon>
        <taxon>Teleostei</taxon>
        <taxon>Neoteleostei</taxon>
        <taxon>Acanthomorphata</taxon>
        <taxon>Gobiaria</taxon>
        <taxon>Gobiiformes</taxon>
        <taxon>Gobioidei</taxon>
        <taxon>Gobiidae</taxon>
        <taxon>Oxudercinae</taxon>
        <taxon>Periophthalmus</taxon>
    </lineage>
</organism>
<dbReference type="Gene3D" id="4.10.75.10">
    <property type="entry name" value="Elafin-like"/>
    <property type="match status" value="1"/>
</dbReference>
<keyword evidence="1" id="KW-1133">Transmembrane helix</keyword>
<dbReference type="Ensembl" id="ENSPMGT00000031187.1">
    <property type="protein sequence ID" value="ENSPMGP00000029302.1"/>
    <property type="gene ID" value="ENSPMGG00000023573.1"/>
</dbReference>
<evidence type="ECO:0000259" key="2">
    <source>
        <dbReference type="PROSITE" id="PS51390"/>
    </source>
</evidence>
<dbReference type="PROSITE" id="PS51390">
    <property type="entry name" value="WAP"/>
    <property type="match status" value="1"/>
</dbReference>
<dbReference type="GO" id="GO:0005615">
    <property type="term" value="C:extracellular space"/>
    <property type="evidence" value="ECO:0007669"/>
    <property type="project" value="TreeGrafter"/>
</dbReference>
<dbReference type="AlphaFoldDB" id="A0A3B4BLA4"/>
<reference evidence="3" key="2">
    <citation type="submission" date="2025-09" db="UniProtKB">
        <authorList>
            <consortium name="Ensembl"/>
        </authorList>
    </citation>
    <scope>IDENTIFICATION</scope>
</reference>
<evidence type="ECO:0000313" key="3">
    <source>
        <dbReference type="Ensembl" id="ENSPMGP00000029302.1"/>
    </source>
</evidence>
<dbReference type="PANTHER" id="PTHR19441">
    <property type="entry name" value="WHEY ACDIC PROTEIN WAP"/>
    <property type="match status" value="1"/>
</dbReference>
<dbReference type="SUPFAM" id="SSF57256">
    <property type="entry name" value="Elafin-like"/>
    <property type="match status" value="1"/>
</dbReference>
<dbReference type="CDD" id="cd00199">
    <property type="entry name" value="WAP"/>
    <property type="match status" value="1"/>
</dbReference>
<sequence length="85" mass="9359">MDTSSAEQESTASILNLIDFFFFFFLANSLNLFPVDSEKPGVCPKPRTDIHTEAGCLDQCSTDSECQGNRKCCFDGCGHVCEKPI</sequence>
<dbReference type="InterPro" id="IPR008197">
    <property type="entry name" value="WAP_dom"/>
</dbReference>
<feature type="domain" description="WAP" evidence="2">
    <location>
        <begin position="36"/>
        <end position="85"/>
    </location>
</feature>
<evidence type="ECO:0000313" key="4">
    <source>
        <dbReference type="Proteomes" id="UP000261520"/>
    </source>
</evidence>
<dbReference type="Proteomes" id="UP000261520">
    <property type="component" value="Unplaced"/>
</dbReference>
<reference evidence="3" key="1">
    <citation type="submission" date="2025-08" db="UniProtKB">
        <authorList>
            <consortium name="Ensembl"/>
        </authorList>
    </citation>
    <scope>IDENTIFICATION</scope>
</reference>
<dbReference type="PRINTS" id="PR00003">
    <property type="entry name" value="4DISULPHCORE"/>
</dbReference>
<keyword evidence="1" id="KW-0472">Membrane</keyword>
<keyword evidence="4" id="KW-1185">Reference proteome</keyword>
<dbReference type="InterPro" id="IPR050514">
    <property type="entry name" value="WAP_four-disulfide_core"/>
</dbReference>
<dbReference type="Pfam" id="PF00095">
    <property type="entry name" value="WAP"/>
    <property type="match status" value="1"/>
</dbReference>
<dbReference type="GO" id="GO:0019731">
    <property type="term" value="P:antibacterial humoral response"/>
    <property type="evidence" value="ECO:0007669"/>
    <property type="project" value="TreeGrafter"/>
</dbReference>
<dbReference type="FunFam" id="4.10.75.10:FF:000001">
    <property type="entry name" value="Anosmin 1"/>
    <property type="match status" value="1"/>
</dbReference>
<dbReference type="GO" id="GO:0045087">
    <property type="term" value="P:innate immune response"/>
    <property type="evidence" value="ECO:0007669"/>
    <property type="project" value="TreeGrafter"/>
</dbReference>